<protein>
    <recommendedName>
        <fullName evidence="5">UvrD-like helicase ATP-binding domain-containing protein</fullName>
    </recommendedName>
</protein>
<reference evidence="6 7" key="1">
    <citation type="submission" date="2019-12" db="EMBL/GenBank/DDBJ databases">
        <title>Enteriobacteria Tanzani isolates_8377-8380.</title>
        <authorList>
            <person name="Subbiah M."/>
            <person name="Call D."/>
        </authorList>
    </citation>
    <scope>NUCLEOTIDE SEQUENCE [LARGE SCALE GENOMIC DNA]</scope>
    <source>
        <strain evidence="6 7">8378wB3</strain>
    </source>
</reference>
<evidence type="ECO:0000313" key="7">
    <source>
        <dbReference type="Proteomes" id="UP000441160"/>
    </source>
</evidence>
<organism evidence="6 7">
    <name type="scientific">Escherichia coli</name>
    <dbReference type="NCBI Taxonomy" id="562"/>
    <lineage>
        <taxon>Bacteria</taxon>
        <taxon>Pseudomonadati</taxon>
        <taxon>Pseudomonadota</taxon>
        <taxon>Gammaproteobacteria</taxon>
        <taxon>Enterobacterales</taxon>
        <taxon>Enterobacteriaceae</taxon>
        <taxon>Escherichia</taxon>
    </lineage>
</organism>
<evidence type="ECO:0000256" key="2">
    <source>
        <dbReference type="ARBA" id="ARBA00022801"/>
    </source>
</evidence>
<comment type="caution">
    <text evidence="6">The sequence shown here is derived from an EMBL/GenBank/DDBJ whole genome shotgun (WGS) entry which is preliminary data.</text>
</comment>
<feature type="domain" description="UvrD-like helicase ATP-binding" evidence="5">
    <location>
        <begin position="1"/>
        <end position="42"/>
    </location>
</feature>
<dbReference type="GO" id="GO:0016787">
    <property type="term" value="F:hydrolase activity"/>
    <property type="evidence" value="ECO:0007669"/>
    <property type="project" value="UniProtKB-KW"/>
</dbReference>
<evidence type="ECO:0000256" key="3">
    <source>
        <dbReference type="ARBA" id="ARBA00022806"/>
    </source>
</evidence>
<dbReference type="Proteomes" id="UP000441160">
    <property type="component" value="Unassembled WGS sequence"/>
</dbReference>
<dbReference type="AlphaFoldDB" id="A0AAW9X6E1"/>
<keyword evidence="1" id="KW-0547">Nucleotide-binding</keyword>
<evidence type="ECO:0000259" key="5">
    <source>
        <dbReference type="Pfam" id="PF00580"/>
    </source>
</evidence>
<evidence type="ECO:0000256" key="1">
    <source>
        <dbReference type="ARBA" id="ARBA00022741"/>
    </source>
</evidence>
<dbReference type="SUPFAM" id="SSF52540">
    <property type="entry name" value="P-loop containing nucleoside triphosphate hydrolases"/>
    <property type="match status" value="1"/>
</dbReference>
<evidence type="ECO:0000256" key="4">
    <source>
        <dbReference type="ARBA" id="ARBA00022840"/>
    </source>
</evidence>
<proteinExistence type="predicted"/>
<dbReference type="InterPro" id="IPR027417">
    <property type="entry name" value="P-loop_NTPase"/>
</dbReference>
<dbReference type="GO" id="GO:0005524">
    <property type="term" value="F:ATP binding"/>
    <property type="evidence" value="ECO:0007669"/>
    <property type="project" value="UniProtKB-KW"/>
</dbReference>
<gene>
    <name evidence="6" type="ORF">GP944_23795</name>
</gene>
<accession>A0AAW9X6E1</accession>
<evidence type="ECO:0000313" key="6">
    <source>
        <dbReference type="EMBL" id="MWU33693.1"/>
    </source>
</evidence>
<keyword evidence="4" id="KW-0067">ATP-binding</keyword>
<dbReference type="GO" id="GO:0004386">
    <property type="term" value="F:helicase activity"/>
    <property type="evidence" value="ECO:0007669"/>
    <property type="project" value="UniProtKB-KW"/>
</dbReference>
<dbReference type="Gene3D" id="3.40.50.300">
    <property type="entry name" value="P-loop containing nucleotide triphosphate hydrolases"/>
    <property type="match status" value="1"/>
</dbReference>
<dbReference type="Pfam" id="PF00580">
    <property type="entry name" value="UvrD-helicase"/>
    <property type="match status" value="1"/>
</dbReference>
<keyword evidence="3" id="KW-0347">Helicase</keyword>
<dbReference type="InterPro" id="IPR014016">
    <property type="entry name" value="UvrD-like_ATP-bd"/>
</dbReference>
<keyword evidence="2" id="KW-0378">Hydrolase</keyword>
<dbReference type="EMBL" id="WTRX01000082">
    <property type="protein sequence ID" value="MWU33693.1"/>
    <property type="molecule type" value="Genomic_DNA"/>
</dbReference>
<name>A0AAW9X6E1_ECOLX</name>
<sequence>MVDEYQDCNLVQHALVTALSTVLPACVLGDPMQAIFGFRGNQLVDWDAHVLSHFPLIGELNHPWRWANAGAPELGRWLLDCRRMLLNGNAIDLRQVPAEVTWVPLQAETAVQQRLTAAQTRAVTATGQVLVIGNSYDTRGRQQMASQTPGATTVEAVDLVDLTDFGAGFNLEAADALTRLVKFAAGVMTQVGPAALLPRLETLRRGRARNPPTVAEAALVAFAERPGFTLAAEALRLLTRQDNARVYRPEVLRCCLRALQSAAAGGCTFADATVNERERNRHESRPLPRRVIGSTLLLKGLEGEVAVITSPEEMDAQHLYVAMTRGASRLVVCSLTPILAAR</sequence>